<comment type="caution">
    <text evidence="2">The sequence shown here is derived from an EMBL/GenBank/DDBJ whole genome shotgun (WGS) entry which is preliminary data.</text>
</comment>
<feature type="domain" description="VOC" evidence="1">
    <location>
        <begin position="1"/>
        <end position="124"/>
    </location>
</feature>
<organism evidence="2 3">
    <name type="scientific">Shewanella algidipiscicola</name>
    <dbReference type="NCBI Taxonomy" id="614070"/>
    <lineage>
        <taxon>Bacteria</taxon>
        <taxon>Pseudomonadati</taxon>
        <taxon>Pseudomonadota</taxon>
        <taxon>Gammaproteobacteria</taxon>
        <taxon>Alteromonadales</taxon>
        <taxon>Shewanellaceae</taxon>
        <taxon>Shewanella</taxon>
    </lineage>
</organism>
<dbReference type="SUPFAM" id="SSF54593">
    <property type="entry name" value="Glyoxalase/Bleomycin resistance protein/Dihydroxybiphenyl dioxygenase"/>
    <property type="match status" value="1"/>
</dbReference>
<evidence type="ECO:0000313" key="2">
    <source>
        <dbReference type="EMBL" id="GIU02042.1"/>
    </source>
</evidence>
<dbReference type="PANTHER" id="PTHR35006">
    <property type="entry name" value="GLYOXALASE FAMILY PROTEIN (AFU_ORTHOLOGUE AFUA_5G14830)"/>
    <property type="match status" value="1"/>
</dbReference>
<evidence type="ECO:0000259" key="1">
    <source>
        <dbReference type="PROSITE" id="PS51819"/>
    </source>
</evidence>
<dbReference type="CDD" id="cd07262">
    <property type="entry name" value="VOC_like"/>
    <property type="match status" value="1"/>
</dbReference>
<accession>A0ABQ4NSF4</accession>
<sequence length="125" mass="13345">MFSHVMFGANDVAQSKVFYDAIVHVLGYSEGVIDEKGRCLYFTPDGVLGLTAPINGEVATHGNGMTIGFKASTLEQVHAWHAAGLANGGTACEEPPGVRGSGERRLYLAYLRDPSGNKICATHFM</sequence>
<dbReference type="PANTHER" id="PTHR35006:SF1">
    <property type="entry name" value="BLL2941 PROTEIN"/>
    <property type="match status" value="1"/>
</dbReference>
<dbReference type="InterPro" id="IPR037523">
    <property type="entry name" value="VOC_core"/>
</dbReference>
<reference evidence="2 3" key="1">
    <citation type="submission" date="2021-05" db="EMBL/GenBank/DDBJ databases">
        <title>Molecular characterization for Shewanella algae harboring chromosomal blaOXA-55-like strains isolated from clinical and environment sample.</title>
        <authorList>
            <person name="Ohama Y."/>
            <person name="Aoki K."/>
            <person name="Harada S."/>
            <person name="Moriya K."/>
            <person name="Ishii Y."/>
            <person name="Tateda K."/>
        </authorList>
    </citation>
    <scope>NUCLEOTIDE SEQUENCE [LARGE SCALE GENOMIC DNA]</scope>
    <source>
        <strain evidence="2 3">LMG 23746</strain>
    </source>
</reference>
<proteinExistence type="predicted"/>
<protein>
    <recommendedName>
        <fullName evidence="1">VOC domain-containing protein</fullName>
    </recommendedName>
</protein>
<name>A0ABQ4NSF4_9GAMM</name>
<dbReference type="InterPro" id="IPR029068">
    <property type="entry name" value="Glyas_Bleomycin-R_OHBP_Dase"/>
</dbReference>
<dbReference type="RefSeq" id="WP_119977035.1">
    <property type="nucleotide sequence ID" value="NZ_BPFB01000054.1"/>
</dbReference>
<gene>
    <name evidence="2" type="ORF">TUM4630_32320</name>
</gene>
<evidence type="ECO:0000313" key="3">
    <source>
        <dbReference type="Proteomes" id="UP000761574"/>
    </source>
</evidence>
<keyword evidence="3" id="KW-1185">Reference proteome</keyword>
<dbReference type="Pfam" id="PF00903">
    <property type="entry name" value="Glyoxalase"/>
    <property type="match status" value="1"/>
</dbReference>
<dbReference type="InterPro" id="IPR004360">
    <property type="entry name" value="Glyas_Fos-R_dOase_dom"/>
</dbReference>
<dbReference type="PROSITE" id="PS51819">
    <property type="entry name" value="VOC"/>
    <property type="match status" value="1"/>
</dbReference>
<dbReference type="Gene3D" id="3.10.180.10">
    <property type="entry name" value="2,3-Dihydroxybiphenyl 1,2-Dioxygenase, domain 1"/>
    <property type="match status" value="1"/>
</dbReference>
<dbReference type="EMBL" id="BPFB01000054">
    <property type="protein sequence ID" value="GIU02042.1"/>
    <property type="molecule type" value="Genomic_DNA"/>
</dbReference>
<dbReference type="Proteomes" id="UP000761574">
    <property type="component" value="Unassembled WGS sequence"/>
</dbReference>